<reference evidence="2 3" key="1">
    <citation type="submission" date="2019-10" db="EMBL/GenBank/DDBJ databases">
        <authorList>
            <person name="Palmer J.M."/>
        </authorList>
    </citation>
    <scope>NUCLEOTIDE SEQUENCE [LARGE SCALE GENOMIC DNA]</scope>
    <source>
        <strain evidence="2 3">TWF696</strain>
    </source>
</reference>
<dbReference type="Pfam" id="PF00651">
    <property type="entry name" value="BTB"/>
    <property type="match status" value="1"/>
</dbReference>
<organism evidence="2 3">
    <name type="scientific">Orbilia brochopaga</name>
    <dbReference type="NCBI Taxonomy" id="3140254"/>
    <lineage>
        <taxon>Eukaryota</taxon>
        <taxon>Fungi</taxon>
        <taxon>Dikarya</taxon>
        <taxon>Ascomycota</taxon>
        <taxon>Pezizomycotina</taxon>
        <taxon>Orbiliomycetes</taxon>
        <taxon>Orbiliales</taxon>
        <taxon>Orbiliaceae</taxon>
        <taxon>Orbilia</taxon>
    </lineage>
</organism>
<dbReference type="InterPro" id="IPR000210">
    <property type="entry name" value="BTB/POZ_dom"/>
</dbReference>
<sequence length="536" mass="59930">MNDLAAKNRELESIIRKSNAERLIVRGFTGHFSSDTVSVYVGHERKKFVVHVDTICAASPYINAMLSSKAEVGERESIILNDEVYNVEAFRMFVEYCYFGAYFAQHQESDLHPLLLHAKVYALAEKLECLPLKQSALRKATDWCYGHSTHTSNNQLPDISPHILDAIYIIYGHTNDTNSGLLPSSKTSDGGEEIRERDMFRLLLAQFAAIYLLDLRAHPKFLEIHHTFPEFNIDLLLFLNNQPSKVTKANKAASLDILPTNQSLGAAGDQGTIHLRKKAILEFDSLVSAETFTAIVGQNARRFNIHITAIECSGYFRRLMSSSMKETHEKRVILDSEVDDVDAFSMFSQYCYLQDYFYNGDSGSALLLHAKVYVLAEKLDCLPLKELALTKACLLIIMACSTKPDELFSTISKVISVVYKYTYSSHRYSLPESTGGVSNVASDLTAANSAAESSKRLKREDSEDATKSTTISINTDGDILRVVLAEFASAYLSNLREQPSFISNYHDFPEFAIDVVMLAESGGNMEIDDNHQLVVV</sequence>
<accession>A0AAV9V0R7</accession>
<dbReference type="PANTHER" id="PTHR47843">
    <property type="entry name" value="BTB DOMAIN-CONTAINING PROTEIN-RELATED"/>
    <property type="match status" value="1"/>
</dbReference>
<evidence type="ECO:0000313" key="2">
    <source>
        <dbReference type="EMBL" id="KAK6349525.1"/>
    </source>
</evidence>
<comment type="caution">
    <text evidence="2">The sequence shown here is derived from an EMBL/GenBank/DDBJ whole genome shotgun (WGS) entry which is preliminary data.</text>
</comment>
<keyword evidence="3" id="KW-1185">Reference proteome</keyword>
<dbReference type="SUPFAM" id="SSF54695">
    <property type="entry name" value="POZ domain"/>
    <property type="match status" value="2"/>
</dbReference>
<dbReference type="EMBL" id="JAVHNQ010000004">
    <property type="protein sequence ID" value="KAK6349525.1"/>
    <property type="molecule type" value="Genomic_DNA"/>
</dbReference>
<dbReference type="InterPro" id="IPR011333">
    <property type="entry name" value="SKP1/BTB/POZ_sf"/>
</dbReference>
<evidence type="ECO:0000259" key="1">
    <source>
        <dbReference type="PROSITE" id="PS50097"/>
    </source>
</evidence>
<feature type="domain" description="BTB" evidence="1">
    <location>
        <begin position="35"/>
        <end position="106"/>
    </location>
</feature>
<dbReference type="PROSITE" id="PS50097">
    <property type="entry name" value="BTB"/>
    <property type="match status" value="1"/>
</dbReference>
<dbReference type="Gene3D" id="3.30.710.10">
    <property type="entry name" value="Potassium Channel Kv1.1, Chain A"/>
    <property type="match status" value="2"/>
</dbReference>
<dbReference type="AlphaFoldDB" id="A0AAV9V0R7"/>
<proteinExistence type="predicted"/>
<name>A0AAV9V0R7_9PEZI</name>
<gene>
    <name evidence="2" type="ORF">TWF696_005810</name>
</gene>
<evidence type="ECO:0000313" key="3">
    <source>
        <dbReference type="Proteomes" id="UP001375240"/>
    </source>
</evidence>
<dbReference type="CDD" id="cd18186">
    <property type="entry name" value="BTB_POZ_ZBTB_KLHL-like"/>
    <property type="match status" value="1"/>
</dbReference>
<protein>
    <recommendedName>
        <fullName evidence="1">BTB domain-containing protein</fullName>
    </recommendedName>
</protein>
<dbReference type="Proteomes" id="UP001375240">
    <property type="component" value="Unassembled WGS sequence"/>
</dbReference>